<gene>
    <name evidence="7" type="ORF">V5N11_013578</name>
</gene>
<dbReference type="Pfam" id="PF04434">
    <property type="entry name" value="SWIM"/>
    <property type="match status" value="1"/>
</dbReference>
<feature type="region of interest" description="Disordered" evidence="5">
    <location>
        <begin position="160"/>
        <end position="202"/>
    </location>
</feature>
<dbReference type="PROSITE" id="PS50966">
    <property type="entry name" value="ZF_SWIM"/>
    <property type="match status" value="1"/>
</dbReference>
<proteinExistence type="predicted"/>
<evidence type="ECO:0000256" key="4">
    <source>
        <dbReference type="PROSITE-ProRule" id="PRU00325"/>
    </source>
</evidence>
<evidence type="ECO:0000256" key="5">
    <source>
        <dbReference type="SAM" id="MobiDB-lite"/>
    </source>
</evidence>
<evidence type="ECO:0000313" key="8">
    <source>
        <dbReference type="Proteomes" id="UP001558713"/>
    </source>
</evidence>
<dbReference type="PANTHER" id="PTHR31973:SF195">
    <property type="entry name" value="MUDR FAMILY TRANSPOSASE"/>
    <property type="match status" value="1"/>
</dbReference>
<dbReference type="PANTHER" id="PTHR31973">
    <property type="entry name" value="POLYPROTEIN, PUTATIVE-RELATED"/>
    <property type="match status" value="1"/>
</dbReference>
<dbReference type="SMART" id="SM00575">
    <property type="entry name" value="ZnF_PMZ"/>
    <property type="match status" value="1"/>
</dbReference>
<dbReference type="AlphaFoldDB" id="A0ABD0ZLR9"/>
<dbReference type="GO" id="GO:0008270">
    <property type="term" value="F:zinc ion binding"/>
    <property type="evidence" value="ECO:0007669"/>
    <property type="project" value="UniProtKB-KW"/>
</dbReference>
<evidence type="ECO:0000256" key="2">
    <source>
        <dbReference type="ARBA" id="ARBA00022771"/>
    </source>
</evidence>
<keyword evidence="8" id="KW-1185">Reference proteome</keyword>
<dbReference type="InterPro" id="IPR006564">
    <property type="entry name" value="Znf_PMZ"/>
</dbReference>
<evidence type="ECO:0000256" key="3">
    <source>
        <dbReference type="ARBA" id="ARBA00022833"/>
    </source>
</evidence>
<name>A0ABD0ZLR9_CARAN</name>
<keyword evidence="2 4" id="KW-0863">Zinc-finger</keyword>
<feature type="domain" description="SWIM-type" evidence="6">
    <location>
        <begin position="669"/>
        <end position="701"/>
    </location>
</feature>
<reference evidence="7 8" key="1">
    <citation type="submission" date="2024-04" db="EMBL/GenBank/DDBJ databases">
        <title>Genome assembly C_amara_ONT_v2.</title>
        <authorList>
            <person name="Yant L."/>
            <person name="Moore C."/>
            <person name="Slenker M."/>
        </authorList>
    </citation>
    <scope>NUCLEOTIDE SEQUENCE [LARGE SCALE GENOMIC DNA]</scope>
    <source>
        <tissue evidence="7">Leaf</tissue>
    </source>
</reference>
<accession>A0ABD0ZLR9</accession>
<comment type="caution">
    <text evidence="7">The sequence shown here is derived from an EMBL/GenBank/DDBJ whole genome shotgun (WGS) entry which is preliminary data.</text>
</comment>
<dbReference type="Proteomes" id="UP001558713">
    <property type="component" value="Unassembled WGS sequence"/>
</dbReference>
<keyword evidence="3" id="KW-0862">Zinc</keyword>
<evidence type="ECO:0000313" key="7">
    <source>
        <dbReference type="EMBL" id="KAL1195577.1"/>
    </source>
</evidence>
<organism evidence="7 8">
    <name type="scientific">Cardamine amara subsp. amara</name>
    <dbReference type="NCBI Taxonomy" id="228776"/>
    <lineage>
        <taxon>Eukaryota</taxon>
        <taxon>Viridiplantae</taxon>
        <taxon>Streptophyta</taxon>
        <taxon>Embryophyta</taxon>
        <taxon>Tracheophyta</taxon>
        <taxon>Spermatophyta</taxon>
        <taxon>Magnoliopsida</taxon>
        <taxon>eudicotyledons</taxon>
        <taxon>Gunneridae</taxon>
        <taxon>Pentapetalae</taxon>
        <taxon>rosids</taxon>
        <taxon>malvids</taxon>
        <taxon>Brassicales</taxon>
        <taxon>Brassicaceae</taxon>
        <taxon>Cardamineae</taxon>
        <taxon>Cardamine</taxon>
    </lineage>
</organism>
<dbReference type="InterPro" id="IPR007527">
    <property type="entry name" value="Znf_SWIM"/>
</dbReference>
<protein>
    <recommendedName>
        <fullName evidence="6">SWIM-type domain-containing protein</fullName>
    </recommendedName>
</protein>
<sequence>MDTRKIPVFCYWNGCIKDGPDGPFYEGSSPRVIRVESKIELSKLLDDLHRVTGLEKGKFQIDLIGRYPSIVQPSMVKYMRLPVVDDCSLETMLELPSYHPSINNVEFYLQVIPVSEPLSHPLTVANSVSSSANQAARKRFRTDDANVNVSVRENTLRTPRELNSNGWIEDEQSTDAGNCGSGGGNSEAVPKNANLENSGPTNVLSNSVSKQLFFSSSWLDERELQVGMLFSDKDELDKAVKLYSCRRHRGYFTRECSYSIDFRRSYGCYKCGWTLTSEKTKGNFFEITKYRGPHTCEPEDVGSDFLACEIECLIRAQPLLSVAELNKWVKEGFGYTVSGDKMLDAKKKATIAISGDLEKSFSVLPKFMAALCSSNKIVLDCQYDILPDSEDASFRSVFWAFQLSIEGFPLCRPLVIVDTIDLSGKYPGKMLVAAGLDADNSLFPLAFAIITQESLSADTWRWFFGCIRKKVTQREGLCLITSLYPDIVTVVNEPECQWMRHRFCLRHMCFKFYEVFSNNLMTEFVYKAGSTSYSSTFNYYLKKIEEMNPEARKWLDEIPPHQWALSHDSDGLRFGIMDTNLIFTTYGFVNKDRDLPITTCMLLIFDHLAELFKSRLGESLNREELYAKHVMKKLEEYKVAGRTLDVLPLEQTGESFKVTEVLKGGNKRFFVHRSDRVCTCGIWQLYKYPCPHLLAVCRKMNIDHLQYVNDFYNIESSLGVYAANFNPLPGVSDWPEVIDAPRLFPPGSRKIH</sequence>
<keyword evidence="1" id="KW-0479">Metal-binding</keyword>
<evidence type="ECO:0000256" key="1">
    <source>
        <dbReference type="ARBA" id="ARBA00022723"/>
    </source>
</evidence>
<dbReference type="EMBL" id="JBANAX010000726">
    <property type="protein sequence ID" value="KAL1195577.1"/>
    <property type="molecule type" value="Genomic_DNA"/>
</dbReference>
<evidence type="ECO:0000259" key="6">
    <source>
        <dbReference type="PROSITE" id="PS50966"/>
    </source>
</evidence>